<dbReference type="Proteomes" id="UP001163846">
    <property type="component" value="Unassembled WGS sequence"/>
</dbReference>
<feature type="compositionally biased region" description="Pro residues" evidence="1">
    <location>
        <begin position="178"/>
        <end position="198"/>
    </location>
</feature>
<reference evidence="2" key="1">
    <citation type="submission" date="2022-08" db="EMBL/GenBank/DDBJ databases">
        <authorList>
            <consortium name="DOE Joint Genome Institute"/>
            <person name="Min B."/>
            <person name="Riley R."/>
            <person name="Sierra-Patev S."/>
            <person name="Naranjo-Ortiz M."/>
            <person name="Looney B."/>
            <person name="Konkel Z."/>
            <person name="Slot J.C."/>
            <person name="Sakamoto Y."/>
            <person name="Steenwyk J.L."/>
            <person name="Rokas A."/>
            <person name="Carro J."/>
            <person name="Camarero S."/>
            <person name="Ferreira P."/>
            <person name="Molpeceres G."/>
            <person name="Ruiz-Duenas F.J."/>
            <person name="Serrano A."/>
            <person name="Henrissat B."/>
            <person name="Drula E."/>
            <person name="Hughes K.W."/>
            <person name="Mata J.L."/>
            <person name="Ishikawa N.K."/>
            <person name="Vargas-Isla R."/>
            <person name="Ushijima S."/>
            <person name="Smith C.A."/>
            <person name="Ahrendt S."/>
            <person name="Andreopoulos W."/>
            <person name="He G."/>
            <person name="Labutti K."/>
            <person name="Lipzen A."/>
            <person name="Ng V."/>
            <person name="Sandor L."/>
            <person name="Barry K."/>
            <person name="Martinez A.T."/>
            <person name="Xiao Y."/>
            <person name="Gibbons J.G."/>
            <person name="Terashima K."/>
            <person name="Hibbett D.S."/>
            <person name="Grigoriev I.V."/>
        </authorList>
    </citation>
    <scope>NUCLEOTIDE SEQUENCE</scope>
    <source>
        <strain evidence="2">TFB9207</strain>
    </source>
</reference>
<dbReference type="AlphaFoldDB" id="A0AA38NZR2"/>
<accession>A0AA38NZR2</accession>
<feature type="compositionally biased region" description="Acidic residues" evidence="1">
    <location>
        <begin position="308"/>
        <end position="325"/>
    </location>
</feature>
<comment type="caution">
    <text evidence="2">The sequence shown here is derived from an EMBL/GenBank/DDBJ whole genome shotgun (WGS) entry which is preliminary data.</text>
</comment>
<dbReference type="EMBL" id="MU806659">
    <property type="protein sequence ID" value="KAJ3833634.1"/>
    <property type="molecule type" value="Genomic_DNA"/>
</dbReference>
<dbReference type="Gene3D" id="1.10.10.60">
    <property type="entry name" value="Homeodomain-like"/>
    <property type="match status" value="1"/>
</dbReference>
<feature type="compositionally biased region" description="Polar residues" evidence="1">
    <location>
        <begin position="159"/>
        <end position="176"/>
    </location>
</feature>
<sequence length="429" mass="48699">MPMNMNMPAFNLSLIQQQMLHDALALSSPVVGADDERLLIDTLVDARARRDNFKNALNSLHGRNNHSATMWKDFYLECKDKIDTQVSVTLRNKGIPDPYPLIKVAKKPTPASFLPEPSPPSSPVEVKKRKGRPRKTSTPRAASSTPSTSGTRLPIAQNGRRSTINSITAHEPSFNSRLPPPNTEIKIPNPPSRSPTPPTKVIARGRGNMFTQEDRAFFIKFIQWRLRWDQGLTRNDLCEQLAEKTPHHSPASWAAHWSNNHDLPDKILAAARGEAEEYGEDDDTENGDSEEEEVLSRPRQPKYKESSLEDDDQDDQDFDEDDDLDLPSFDESAMGQSGGPFTDADLALVARYVASFDDFRIASHRQRWIPWSQRYPQRSDKSWAEYYRRQERSRFPKLSSVNLLSQISSRYSFTRQKNQTSRGGEGTFT</sequence>
<gene>
    <name evidence="2" type="ORF">F5878DRAFT_546196</name>
</gene>
<feature type="compositionally biased region" description="Basic residues" evidence="1">
    <location>
        <begin position="127"/>
        <end position="137"/>
    </location>
</feature>
<feature type="region of interest" description="Disordered" evidence="1">
    <location>
        <begin position="110"/>
        <end position="200"/>
    </location>
</feature>
<protein>
    <submittedName>
        <fullName evidence="2">Uncharacterized protein</fullName>
    </submittedName>
</protein>
<name>A0AA38NZR2_9AGAR</name>
<evidence type="ECO:0000313" key="2">
    <source>
        <dbReference type="EMBL" id="KAJ3833634.1"/>
    </source>
</evidence>
<feature type="compositionally biased region" description="Low complexity" evidence="1">
    <location>
        <begin position="138"/>
        <end position="152"/>
    </location>
</feature>
<feature type="compositionally biased region" description="Acidic residues" evidence="1">
    <location>
        <begin position="276"/>
        <end position="293"/>
    </location>
</feature>
<keyword evidence="3" id="KW-1185">Reference proteome</keyword>
<feature type="region of interest" description="Disordered" evidence="1">
    <location>
        <begin position="274"/>
        <end position="338"/>
    </location>
</feature>
<evidence type="ECO:0000256" key="1">
    <source>
        <dbReference type="SAM" id="MobiDB-lite"/>
    </source>
</evidence>
<proteinExistence type="predicted"/>
<organism evidence="2 3">
    <name type="scientific">Lentinula raphanica</name>
    <dbReference type="NCBI Taxonomy" id="153919"/>
    <lineage>
        <taxon>Eukaryota</taxon>
        <taxon>Fungi</taxon>
        <taxon>Dikarya</taxon>
        <taxon>Basidiomycota</taxon>
        <taxon>Agaricomycotina</taxon>
        <taxon>Agaricomycetes</taxon>
        <taxon>Agaricomycetidae</taxon>
        <taxon>Agaricales</taxon>
        <taxon>Marasmiineae</taxon>
        <taxon>Omphalotaceae</taxon>
        <taxon>Lentinula</taxon>
    </lineage>
</organism>
<evidence type="ECO:0000313" key="3">
    <source>
        <dbReference type="Proteomes" id="UP001163846"/>
    </source>
</evidence>